<reference evidence="1" key="1">
    <citation type="journal article" date="2014" name="Front. Microbiol.">
        <title>High frequency of phylogenetically diverse reductive dehalogenase-homologous genes in deep subseafloor sedimentary metagenomes.</title>
        <authorList>
            <person name="Kawai M."/>
            <person name="Futagami T."/>
            <person name="Toyoda A."/>
            <person name="Takaki Y."/>
            <person name="Nishi S."/>
            <person name="Hori S."/>
            <person name="Arai W."/>
            <person name="Tsubouchi T."/>
            <person name="Morono Y."/>
            <person name="Uchiyama I."/>
            <person name="Ito T."/>
            <person name="Fujiyama A."/>
            <person name="Inagaki F."/>
            <person name="Takami H."/>
        </authorList>
    </citation>
    <scope>NUCLEOTIDE SEQUENCE</scope>
    <source>
        <strain evidence="1">Expedition CK06-06</strain>
    </source>
</reference>
<comment type="caution">
    <text evidence="1">The sequence shown here is derived from an EMBL/GenBank/DDBJ whole genome shotgun (WGS) entry which is preliminary data.</text>
</comment>
<protein>
    <submittedName>
        <fullName evidence="1">Uncharacterized protein</fullName>
    </submittedName>
</protein>
<proteinExistence type="predicted"/>
<evidence type="ECO:0000313" key="1">
    <source>
        <dbReference type="EMBL" id="GAI22529.1"/>
    </source>
</evidence>
<dbReference type="EMBL" id="BARV01014734">
    <property type="protein sequence ID" value="GAI22529.1"/>
    <property type="molecule type" value="Genomic_DNA"/>
</dbReference>
<sequence length="44" mass="5274">MTNNNKNLEIEVIRPTNFYRLIDLEKACPRRMVEFNGQKIIYTS</sequence>
<organism evidence="1">
    <name type="scientific">marine sediment metagenome</name>
    <dbReference type="NCBI Taxonomy" id="412755"/>
    <lineage>
        <taxon>unclassified sequences</taxon>
        <taxon>metagenomes</taxon>
        <taxon>ecological metagenomes</taxon>
    </lineage>
</organism>
<gene>
    <name evidence="1" type="ORF">S06H3_25576</name>
</gene>
<accession>X1NV52</accession>
<name>X1NV52_9ZZZZ</name>
<dbReference type="AlphaFoldDB" id="X1NV52"/>